<comment type="caution">
    <text evidence="6">The sequence shown here is derived from an EMBL/GenBank/DDBJ whole genome shotgun (WGS) entry which is preliminary data.</text>
</comment>
<dbReference type="GO" id="GO:0006281">
    <property type="term" value="P:DNA repair"/>
    <property type="evidence" value="ECO:0007669"/>
    <property type="project" value="UniProtKB-KW"/>
</dbReference>
<name>A0A8J4DRU2_9ACTN</name>
<dbReference type="Pfam" id="PF12705">
    <property type="entry name" value="PDDEXK_1"/>
    <property type="match status" value="1"/>
</dbReference>
<dbReference type="InterPro" id="IPR038726">
    <property type="entry name" value="PDDEXK_AddAB-type"/>
</dbReference>
<evidence type="ECO:0000256" key="2">
    <source>
        <dbReference type="ARBA" id="ARBA00022806"/>
    </source>
</evidence>
<evidence type="ECO:0000256" key="4">
    <source>
        <dbReference type="SAM" id="MobiDB-lite"/>
    </source>
</evidence>
<gene>
    <name evidence="6" type="ORF">Val02_53910</name>
</gene>
<evidence type="ECO:0000259" key="5">
    <source>
        <dbReference type="Pfam" id="PF12705"/>
    </source>
</evidence>
<dbReference type="Gene3D" id="3.90.320.10">
    <property type="match status" value="1"/>
</dbReference>
<feature type="compositionally biased region" description="Low complexity" evidence="4">
    <location>
        <begin position="282"/>
        <end position="305"/>
    </location>
</feature>
<evidence type="ECO:0000256" key="1">
    <source>
        <dbReference type="ARBA" id="ARBA00022763"/>
    </source>
</evidence>
<feature type="region of interest" description="Disordered" evidence="4">
    <location>
        <begin position="279"/>
        <end position="327"/>
    </location>
</feature>
<dbReference type="EMBL" id="BOPF01000021">
    <property type="protein sequence ID" value="GIJ48505.1"/>
    <property type="molecule type" value="Genomic_DNA"/>
</dbReference>
<dbReference type="AlphaFoldDB" id="A0A8J4DRU2"/>
<dbReference type="InterPro" id="IPR011604">
    <property type="entry name" value="PDDEXK-like_dom_sf"/>
</dbReference>
<dbReference type="GO" id="GO:0004386">
    <property type="term" value="F:helicase activity"/>
    <property type="evidence" value="ECO:0007669"/>
    <property type="project" value="UniProtKB-KW"/>
</dbReference>
<keyword evidence="7" id="KW-1185">Reference proteome</keyword>
<reference evidence="6" key="1">
    <citation type="submission" date="2021-01" db="EMBL/GenBank/DDBJ databases">
        <title>Whole genome shotgun sequence of Virgisporangium aliadipatigenens NBRC 105644.</title>
        <authorList>
            <person name="Komaki H."/>
            <person name="Tamura T."/>
        </authorList>
    </citation>
    <scope>NUCLEOTIDE SEQUENCE</scope>
    <source>
        <strain evidence="6">NBRC 105644</strain>
    </source>
</reference>
<keyword evidence="2" id="KW-0347">Helicase</keyword>
<keyword evidence="2" id="KW-0067">ATP-binding</keyword>
<evidence type="ECO:0000313" key="7">
    <source>
        <dbReference type="Proteomes" id="UP000619260"/>
    </source>
</evidence>
<evidence type="ECO:0000256" key="3">
    <source>
        <dbReference type="ARBA" id="ARBA00023204"/>
    </source>
</evidence>
<evidence type="ECO:0000313" key="6">
    <source>
        <dbReference type="EMBL" id="GIJ48505.1"/>
    </source>
</evidence>
<feature type="compositionally biased region" description="Low complexity" evidence="4">
    <location>
        <begin position="318"/>
        <end position="327"/>
    </location>
</feature>
<keyword evidence="3" id="KW-0234">DNA repair</keyword>
<dbReference type="Proteomes" id="UP000619260">
    <property type="component" value="Unassembled WGS sequence"/>
</dbReference>
<protein>
    <recommendedName>
        <fullName evidence="5">PD-(D/E)XK endonuclease-like domain-containing protein</fullName>
    </recommendedName>
</protein>
<keyword evidence="2" id="KW-0378">Hydrolase</keyword>
<keyword evidence="1" id="KW-0227">DNA damage</keyword>
<proteinExistence type="predicted"/>
<organism evidence="6 7">
    <name type="scientific">Virgisporangium aliadipatigenens</name>
    <dbReference type="NCBI Taxonomy" id="741659"/>
    <lineage>
        <taxon>Bacteria</taxon>
        <taxon>Bacillati</taxon>
        <taxon>Actinomycetota</taxon>
        <taxon>Actinomycetes</taxon>
        <taxon>Micromonosporales</taxon>
        <taxon>Micromonosporaceae</taxon>
        <taxon>Virgisporangium</taxon>
    </lineage>
</organism>
<feature type="domain" description="PD-(D/E)XK endonuclease-like" evidence="5">
    <location>
        <begin position="20"/>
        <end position="262"/>
    </location>
</feature>
<accession>A0A8J4DRU2</accession>
<keyword evidence="2" id="KW-0547">Nucleotide-binding</keyword>
<sequence>MSGVQQPGLFDAPQRLFSCTPSRLGSYEDCPRRYRFTYVDRPQPPKGPPWAHNSLGASVHTALKNWYGTPAERRGPELLPKLLRATWVSEGYRDQEQEREAYRRALAWLETYVDGLDPEDDPVGVERTVATKTATLALSGRVDRIDRRGDDLVIVDYKTGRSELDGDDARGSRALALYAIAAQRTFRRRCVRVELHHLPTGTVAAHEHTEESLARHLRRAEATAADAVAAERALADGVAPDEAFPAVPSPRCGWCDFRRVCPEGSAAWPAKEPWAALEGRADGPVGAPSGASGPGGAATTVAGGVDEAGGRAAGAGVPGAQRRPADG</sequence>